<dbReference type="AlphaFoldDB" id="A0A8T1L1E5"/>
<reference evidence="1" key="1">
    <citation type="submission" date="2018-10" db="EMBL/GenBank/DDBJ databases">
        <title>Effector identification in a new, highly contiguous assembly of the strawberry crown rot pathogen Phytophthora cactorum.</title>
        <authorList>
            <person name="Armitage A.D."/>
            <person name="Nellist C.F."/>
            <person name="Bates H."/>
            <person name="Vickerstaff R.J."/>
            <person name="Harrison R.J."/>
        </authorList>
    </citation>
    <scope>NUCLEOTIDE SEQUENCE</scope>
    <source>
        <strain evidence="1">4040</strain>
    </source>
</reference>
<gene>
    <name evidence="1" type="ORF">PC117_g7999</name>
</gene>
<dbReference type="Proteomes" id="UP000736787">
    <property type="component" value="Unassembled WGS sequence"/>
</dbReference>
<organism evidence="1 2">
    <name type="scientific">Phytophthora cactorum</name>
    <dbReference type="NCBI Taxonomy" id="29920"/>
    <lineage>
        <taxon>Eukaryota</taxon>
        <taxon>Sar</taxon>
        <taxon>Stramenopiles</taxon>
        <taxon>Oomycota</taxon>
        <taxon>Peronosporomycetes</taxon>
        <taxon>Peronosporales</taxon>
        <taxon>Peronosporaceae</taxon>
        <taxon>Phytophthora</taxon>
    </lineage>
</organism>
<evidence type="ECO:0000313" key="1">
    <source>
        <dbReference type="EMBL" id="KAG2945977.1"/>
    </source>
</evidence>
<protein>
    <submittedName>
        <fullName evidence="1">Uncharacterized protein</fullName>
    </submittedName>
</protein>
<name>A0A8T1L1E5_9STRA</name>
<proteinExistence type="predicted"/>
<dbReference type="EMBL" id="RCMK01000169">
    <property type="protein sequence ID" value="KAG2945977.1"/>
    <property type="molecule type" value="Genomic_DNA"/>
</dbReference>
<sequence length="53" mass="5993">MAHRGRRSGVSQLIDSGSAVVESRNLRFKRHLDVRRGLSGFHDLRPLIAQLLL</sequence>
<comment type="caution">
    <text evidence="1">The sequence shown here is derived from an EMBL/GenBank/DDBJ whole genome shotgun (WGS) entry which is preliminary data.</text>
</comment>
<evidence type="ECO:0000313" key="2">
    <source>
        <dbReference type="Proteomes" id="UP000736787"/>
    </source>
</evidence>
<accession>A0A8T1L1E5</accession>